<dbReference type="GO" id="GO:0015074">
    <property type="term" value="P:DNA integration"/>
    <property type="evidence" value="ECO:0007669"/>
    <property type="project" value="InterPro"/>
</dbReference>
<dbReference type="GO" id="GO:0006310">
    <property type="term" value="P:DNA recombination"/>
    <property type="evidence" value="ECO:0007669"/>
    <property type="project" value="UniProtKB-KW"/>
</dbReference>
<dbReference type="InterPro" id="IPR013762">
    <property type="entry name" value="Integrase-like_cat_sf"/>
</dbReference>
<organism evidence="2 3">
    <name type="scientific">Paenibacillus sedimenti</name>
    <dbReference type="NCBI Taxonomy" id="2770274"/>
    <lineage>
        <taxon>Bacteria</taxon>
        <taxon>Bacillati</taxon>
        <taxon>Bacillota</taxon>
        <taxon>Bacilli</taxon>
        <taxon>Bacillales</taxon>
        <taxon>Paenibacillaceae</taxon>
        <taxon>Paenibacillus</taxon>
    </lineage>
</organism>
<name>A0A926QI64_9BACL</name>
<dbReference type="Gene3D" id="1.10.443.10">
    <property type="entry name" value="Intergrase catalytic core"/>
    <property type="match status" value="1"/>
</dbReference>
<dbReference type="RefSeq" id="WP_188173232.1">
    <property type="nucleotide sequence ID" value="NZ_JACVVD010000001.1"/>
</dbReference>
<keyword evidence="1" id="KW-0233">DNA recombination</keyword>
<evidence type="ECO:0000313" key="3">
    <source>
        <dbReference type="Proteomes" id="UP000650466"/>
    </source>
</evidence>
<sequence>MANSDDLGAFRFDNVLSSFRLRNVSTTDSVILVLFSRINFQGSIRIFRGAQNVSDLGNFDNLTSFSFEVTCHEFQYFADFDRLTVEVTVILGGVSQNEEMPLPHIRFQVMRHSHATYLFGLNLHPKKVAKRLGHADSRMMGRYSHVRSTVNRQTADEFGQAFYRKQTVGEITGRIWDGVWDVNTDCLRILGEELIYWAFFLFCPQKKFRKEYTSYSMQIISYVSN</sequence>
<keyword evidence="3" id="KW-1185">Reference proteome</keyword>
<evidence type="ECO:0000256" key="1">
    <source>
        <dbReference type="ARBA" id="ARBA00023172"/>
    </source>
</evidence>
<gene>
    <name evidence="2" type="ORF">ICC18_03750</name>
</gene>
<evidence type="ECO:0008006" key="4">
    <source>
        <dbReference type="Google" id="ProtNLM"/>
    </source>
</evidence>
<dbReference type="SUPFAM" id="SSF56349">
    <property type="entry name" value="DNA breaking-rejoining enzymes"/>
    <property type="match status" value="1"/>
</dbReference>
<dbReference type="Proteomes" id="UP000650466">
    <property type="component" value="Unassembled WGS sequence"/>
</dbReference>
<dbReference type="GO" id="GO:0003677">
    <property type="term" value="F:DNA binding"/>
    <property type="evidence" value="ECO:0007669"/>
    <property type="project" value="InterPro"/>
</dbReference>
<dbReference type="InterPro" id="IPR011010">
    <property type="entry name" value="DNA_brk_join_enz"/>
</dbReference>
<evidence type="ECO:0000313" key="2">
    <source>
        <dbReference type="EMBL" id="MBD0379239.1"/>
    </source>
</evidence>
<reference evidence="2" key="1">
    <citation type="submission" date="2020-09" db="EMBL/GenBank/DDBJ databases">
        <title>Draft Genome Sequence of Paenibacillus sp. WST5.</title>
        <authorList>
            <person name="Bao Z."/>
        </authorList>
    </citation>
    <scope>NUCLEOTIDE SEQUENCE</scope>
    <source>
        <strain evidence="2">WST5</strain>
    </source>
</reference>
<proteinExistence type="predicted"/>
<protein>
    <recommendedName>
        <fullName evidence="4">Integrase</fullName>
    </recommendedName>
</protein>
<dbReference type="EMBL" id="JACVVD010000001">
    <property type="protein sequence ID" value="MBD0379239.1"/>
    <property type="molecule type" value="Genomic_DNA"/>
</dbReference>
<comment type="caution">
    <text evidence="2">The sequence shown here is derived from an EMBL/GenBank/DDBJ whole genome shotgun (WGS) entry which is preliminary data.</text>
</comment>
<accession>A0A926QI64</accession>
<dbReference type="AlphaFoldDB" id="A0A926QI64"/>